<evidence type="ECO:0000259" key="2">
    <source>
        <dbReference type="Pfam" id="PF03781"/>
    </source>
</evidence>
<keyword evidence="1" id="KW-0732">Signal</keyword>
<gene>
    <name evidence="3" type="ORF">K4G66_22570</name>
</gene>
<sequence>MKTKLPILLSLQAFLFFAFTEKDDFSTLLKSRFTQNYVSISAGEVMIQGAKSNVEAFAISRYEITNQQYNDFLQTLDDKTRYQARINNEGWLQAFSEDWGLEKSYHTQKAWADNPVVNITREGAELYCQWLTEQYKKENTNDWEVVFRLPTHQEWVRAARGDNHHDKYAWNSPYIETADGRYRCNFRRLGEEQIHFNASTNTYEVIRGKVKRAVPTTVNVDDFSPNNFGLYNVCGNVAEMIYRENIAAGGSWNDPGFDVQVESVRPTTGASPYVGFRPVMIATRK</sequence>
<protein>
    <submittedName>
        <fullName evidence="3">SUMF1/EgtB/PvdO family nonheme iron enzyme</fullName>
    </submittedName>
</protein>
<dbReference type="InterPro" id="IPR042095">
    <property type="entry name" value="SUMF_sf"/>
</dbReference>
<proteinExistence type="predicted"/>
<dbReference type="InterPro" id="IPR051043">
    <property type="entry name" value="Sulfatase_Mod_Factor_Kinase"/>
</dbReference>
<dbReference type="EMBL" id="CP120682">
    <property type="protein sequence ID" value="WKN35165.1"/>
    <property type="molecule type" value="Genomic_DNA"/>
</dbReference>
<feature type="signal peptide" evidence="1">
    <location>
        <begin position="1"/>
        <end position="18"/>
    </location>
</feature>
<dbReference type="InterPro" id="IPR016187">
    <property type="entry name" value="CTDL_fold"/>
</dbReference>
<evidence type="ECO:0000313" key="3">
    <source>
        <dbReference type="EMBL" id="WKN35165.1"/>
    </source>
</evidence>
<reference evidence="3" key="2">
    <citation type="journal article" date="2024" name="Antonie Van Leeuwenhoek">
        <title>Roseihalotalea indica gen. nov., sp. nov., a halophilic Bacteroidetes from mesopelagic Southwest Indian Ocean with higher carbohydrate metabolic potential.</title>
        <authorList>
            <person name="Chen B."/>
            <person name="Zhang M."/>
            <person name="Lin D."/>
            <person name="Ye J."/>
            <person name="Tang K."/>
        </authorList>
    </citation>
    <scope>NUCLEOTIDE SEQUENCE</scope>
    <source>
        <strain evidence="3">TK19036</strain>
    </source>
</reference>
<organism evidence="3">
    <name type="scientific">Roseihalotalea indica</name>
    <dbReference type="NCBI Taxonomy" id="2867963"/>
    <lineage>
        <taxon>Bacteria</taxon>
        <taxon>Pseudomonadati</taxon>
        <taxon>Bacteroidota</taxon>
        <taxon>Cytophagia</taxon>
        <taxon>Cytophagales</taxon>
        <taxon>Catalimonadaceae</taxon>
        <taxon>Roseihalotalea</taxon>
    </lineage>
</organism>
<dbReference type="AlphaFoldDB" id="A0AA49GHY1"/>
<dbReference type="InterPro" id="IPR005532">
    <property type="entry name" value="SUMF_dom"/>
</dbReference>
<evidence type="ECO:0000256" key="1">
    <source>
        <dbReference type="SAM" id="SignalP"/>
    </source>
</evidence>
<feature type="chain" id="PRO_5041420536" evidence="1">
    <location>
        <begin position="19"/>
        <end position="285"/>
    </location>
</feature>
<dbReference type="GO" id="GO:0120147">
    <property type="term" value="F:formylglycine-generating oxidase activity"/>
    <property type="evidence" value="ECO:0007669"/>
    <property type="project" value="TreeGrafter"/>
</dbReference>
<dbReference type="PANTHER" id="PTHR23150:SF19">
    <property type="entry name" value="FORMYLGLYCINE-GENERATING ENZYME"/>
    <property type="match status" value="1"/>
</dbReference>
<dbReference type="PANTHER" id="PTHR23150">
    <property type="entry name" value="SULFATASE MODIFYING FACTOR 1, 2"/>
    <property type="match status" value="1"/>
</dbReference>
<reference evidence="3" key="1">
    <citation type="journal article" date="2023" name="Comput. Struct. Biotechnol. J.">
        <title>Discovery of a novel marine Bacteroidetes with a rich repertoire of carbohydrate-active enzymes.</title>
        <authorList>
            <person name="Chen B."/>
            <person name="Liu G."/>
            <person name="Chen Q."/>
            <person name="Wang H."/>
            <person name="Liu L."/>
            <person name="Tang K."/>
        </authorList>
    </citation>
    <scope>NUCLEOTIDE SEQUENCE</scope>
    <source>
        <strain evidence="3">TK19036</strain>
    </source>
</reference>
<feature type="domain" description="Sulfatase-modifying factor enzyme-like" evidence="2">
    <location>
        <begin position="51"/>
        <end position="241"/>
    </location>
</feature>
<dbReference type="Gene3D" id="3.90.1580.10">
    <property type="entry name" value="paralog of FGE (formylglycine-generating enzyme)"/>
    <property type="match status" value="1"/>
</dbReference>
<dbReference type="Pfam" id="PF03781">
    <property type="entry name" value="FGE-sulfatase"/>
    <property type="match status" value="1"/>
</dbReference>
<dbReference type="SUPFAM" id="SSF56436">
    <property type="entry name" value="C-type lectin-like"/>
    <property type="match status" value="1"/>
</dbReference>
<accession>A0AA49GHY1</accession>
<name>A0AA49GHY1_9BACT</name>